<feature type="compositionally biased region" description="Low complexity" evidence="1">
    <location>
        <begin position="20"/>
        <end position="36"/>
    </location>
</feature>
<comment type="caution">
    <text evidence="2">The sequence shown here is derived from an EMBL/GenBank/DDBJ whole genome shotgun (WGS) entry which is preliminary data.</text>
</comment>
<sequence>MGCCVSTANPSPKHPRTSKISKTTPKKSNISKSPPTMEEETVKEVLSEIRTVPKIRPGPARGANRECESPFIKNAPLLSENAGKGHPNGAACIKPYVEFAGAGADVSEDLGSEICSTVGECESVCANPPENRGEKGEESREHPRRISPAKRRNTSSTGEGKREKSVGRSPGRRSDPSPGRSRPGNGRGDGGEGSGRRSRSPATRTDSGSVRSGAGRSPSAKKRGKSPGRVGSGLGEKARKVDEERKDCGDWRCPPTNDESLENPLVSLECFIFL</sequence>
<feature type="compositionally biased region" description="Basic and acidic residues" evidence="1">
    <location>
        <begin position="236"/>
        <end position="250"/>
    </location>
</feature>
<dbReference type="OrthoDB" id="1922230at2759"/>
<name>A0A9N7N1C6_STRHE</name>
<evidence type="ECO:0000313" key="2">
    <source>
        <dbReference type="EMBL" id="CAA0817930.1"/>
    </source>
</evidence>
<dbReference type="EMBL" id="CACSLK010016728">
    <property type="protein sequence ID" value="CAA0817930.1"/>
    <property type="molecule type" value="Genomic_DNA"/>
</dbReference>
<feature type="compositionally biased region" description="Polar residues" evidence="1">
    <location>
        <begin position="1"/>
        <end position="10"/>
    </location>
</feature>
<feature type="compositionally biased region" description="Basic and acidic residues" evidence="1">
    <location>
        <begin position="131"/>
        <end position="141"/>
    </location>
</feature>
<dbReference type="Proteomes" id="UP001153555">
    <property type="component" value="Unassembled WGS sequence"/>
</dbReference>
<accession>A0A9N7N1C6</accession>
<reference evidence="2" key="1">
    <citation type="submission" date="2019-12" db="EMBL/GenBank/DDBJ databases">
        <authorList>
            <person name="Scholes J."/>
        </authorList>
    </citation>
    <scope>NUCLEOTIDE SEQUENCE</scope>
</reference>
<feature type="compositionally biased region" description="Basic residues" evidence="1">
    <location>
        <begin position="142"/>
        <end position="153"/>
    </location>
</feature>
<dbReference type="AlphaFoldDB" id="A0A9N7N1C6"/>
<evidence type="ECO:0000256" key="1">
    <source>
        <dbReference type="SAM" id="MobiDB-lite"/>
    </source>
</evidence>
<feature type="region of interest" description="Disordered" evidence="1">
    <location>
        <begin position="119"/>
        <end position="261"/>
    </location>
</feature>
<organism evidence="2 3">
    <name type="scientific">Striga hermonthica</name>
    <name type="common">Purple witchweed</name>
    <name type="synonym">Buchnera hermonthica</name>
    <dbReference type="NCBI Taxonomy" id="68872"/>
    <lineage>
        <taxon>Eukaryota</taxon>
        <taxon>Viridiplantae</taxon>
        <taxon>Streptophyta</taxon>
        <taxon>Embryophyta</taxon>
        <taxon>Tracheophyta</taxon>
        <taxon>Spermatophyta</taxon>
        <taxon>Magnoliopsida</taxon>
        <taxon>eudicotyledons</taxon>
        <taxon>Gunneridae</taxon>
        <taxon>Pentapetalae</taxon>
        <taxon>asterids</taxon>
        <taxon>lamiids</taxon>
        <taxon>Lamiales</taxon>
        <taxon>Orobanchaceae</taxon>
        <taxon>Buchnereae</taxon>
        <taxon>Striga</taxon>
    </lineage>
</organism>
<feature type="region of interest" description="Disordered" evidence="1">
    <location>
        <begin position="1"/>
        <end position="40"/>
    </location>
</feature>
<proteinExistence type="predicted"/>
<evidence type="ECO:0000313" key="3">
    <source>
        <dbReference type="Proteomes" id="UP001153555"/>
    </source>
</evidence>
<dbReference type="PANTHER" id="PTHR33871:SF1">
    <property type="entry name" value="OS05G0503100 PROTEIN"/>
    <property type="match status" value="1"/>
</dbReference>
<gene>
    <name evidence="2" type="ORF">SHERM_17309</name>
</gene>
<keyword evidence="3" id="KW-1185">Reference proteome</keyword>
<protein>
    <submittedName>
        <fullName evidence="2">Uncharacterized protein</fullName>
    </submittedName>
</protein>
<dbReference type="PANTHER" id="PTHR33871">
    <property type="entry name" value="OS05G0503100 PROTEIN-RELATED"/>
    <property type="match status" value="1"/>
</dbReference>